<protein>
    <recommendedName>
        <fullName evidence="5">Lytic polysaccharide monooxygenase</fullName>
    </recommendedName>
</protein>
<name>A0A6A6VJG7_9PLEO</name>
<evidence type="ECO:0008006" key="5">
    <source>
        <dbReference type="Google" id="ProtNLM"/>
    </source>
</evidence>
<feature type="compositionally biased region" description="Low complexity" evidence="1">
    <location>
        <begin position="306"/>
        <end position="323"/>
    </location>
</feature>
<accession>A0A6A6VJG7</accession>
<proteinExistence type="predicted"/>
<organism evidence="3 4">
    <name type="scientific">Sporormia fimetaria CBS 119925</name>
    <dbReference type="NCBI Taxonomy" id="1340428"/>
    <lineage>
        <taxon>Eukaryota</taxon>
        <taxon>Fungi</taxon>
        <taxon>Dikarya</taxon>
        <taxon>Ascomycota</taxon>
        <taxon>Pezizomycotina</taxon>
        <taxon>Dothideomycetes</taxon>
        <taxon>Pleosporomycetidae</taxon>
        <taxon>Pleosporales</taxon>
        <taxon>Sporormiaceae</taxon>
        <taxon>Sporormia</taxon>
    </lineage>
</organism>
<evidence type="ECO:0000313" key="3">
    <source>
        <dbReference type="EMBL" id="KAF2749341.1"/>
    </source>
</evidence>
<feature type="compositionally biased region" description="Basic and acidic residues" evidence="1">
    <location>
        <begin position="324"/>
        <end position="339"/>
    </location>
</feature>
<evidence type="ECO:0000256" key="1">
    <source>
        <dbReference type="SAM" id="MobiDB-lite"/>
    </source>
</evidence>
<sequence>MRVFISAAFLFVGALGSREGRTNQLSQRDFSVLTDTGFAPFVPIKNSTISTSTPTPSYGGCENSCSVEYPRITAIRWIPKAQVIYTTQVTVATVSVIYMKERNSTRAPFTETAFNYAPSEYKLYSLGTNDKGTAQVTIPFSGSDGYFSWSRLAYPTAYTDYASEYSWYGTLQTVDKFGEACVTATPDPQYAVLREHPEYPQPLDWPPPKEDTNGTAHVPLWVSVNDEPDKLWFDYNFPSESAFANCKSVAPSIELPTVYPAPEYITVTTTVTITRGTEGIVIIQPSETGWETSDYLVPTPGPPNVPSSIAPPGSAPPIYSISPVKERLEQTADGLDDRPTPPLAQQTGPPQPAEQNEPPSLPDYLLSIIQENPGIFSSARAREQANQQATASDLPGAQYTMISTTVNGTPTSLPGYIIGGTSTATIGQTVVIDGTTTVLSGEPTQTGADMFTGAAAQKVGLRMSVLLLGALLGLMAWL</sequence>
<feature type="region of interest" description="Disordered" evidence="1">
    <location>
        <begin position="292"/>
        <end position="361"/>
    </location>
</feature>
<keyword evidence="2" id="KW-0732">Signal</keyword>
<dbReference type="Proteomes" id="UP000799440">
    <property type="component" value="Unassembled WGS sequence"/>
</dbReference>
<dbReference type="OrthoDB" id="3788508at2759"/>
<feature type="signal peptide" evidence="2">
    <location>
        <begin position="1"/>
        <end position="16"/>
    </location>
</feature>
<gene>
    <name evidence="3" type="ORF">M011DRAFT_304819</name>
</gene>
<reference evidence="3" key="1">
    <citation type="journal article" date="2020" name="Stud. Mycol.">
        <title>101 Dothideomycetes genomes: a test case for predicting lifestyles and emergence of pathogens.</title>
        <authorList>
            <person name="Haridas S."/>
            <person name="Albert R."/>
            <person name="Binder M."/>
            <person name="Bloem J."/>
            <person name="Labutti K."/>
            <person name="Salamov A."/>
            <person name="Andreopoulos B."/>
            <person name="Baker S."/>
            <person name="Barry K."/>
            <person name="Bills G."/>
            <person name="Bluhm B."/>
            <person name="Cannon C."/>
            <person name="Castanera R."/>
            <person name="Culley D."/>
            <person name="Daum C."/>
            <person name="Ezra D."/>
            <person name="Gonzalez J."/>
            <person name="Henrissat B."/>
            <person name="Kuo A."/>
            <person name="Liang C."/>
            <person name="Lipzen A."/>
            <person name="Lutzoni F."/>
            <person name="Magnuson J."/>
            <person name="Mondo S."/>
            <person name="Nolan M."/>
            <person name="Ohm R."/>
            <person name="Pangilinan J."/>
            <person name="Park H.-J."/>
            <person name="Ramirez L."/>
            <person name="Alfaro M."/>
            <person name="Sun H."/>
            <person name="Tritt A."/>
            <person name="Yoshinaga Y."/>
            <person name="Zwiers L.-H."/>
            <person name="Turgeon B."/>
            <person name="Goodwin S."/>
            <person name="Spatafora J."/>
            <person name="Crous P."/>
            <person name="Grigoriev I."/>
        </authorList>
    </citation>
    <scope>NUCLEOTIDE SEQUENCE</scope>
    <source>
        <strain evidence="3">CBS 119925</strain>
    </source>
</reference>
<feature type="compositionally biased region" description="Polar residues" evidence="1">
    <location>
        <begin position="343"/>
        <end position="358"/>
    </location>
</feature>
<dbReference type="AlphaFoldDB" id="A0A6A6VJG7"/>
<evidence type="ECO:0000256" key="2">
    <source>
        <dbReference type="SAM" id="SignalP"/>
    </source>
</evidence>
<dbReference type="EMBL" id="MU006566">
    <property type="protein sequence ID" value="KAF2749341.1"/>
    <property type="molecule type" value="Genomic_DNA"/>
</dbReference>
<feature type="chain" id="PRO_5025686656" description="Lytic polysaccharide monooxygenase" evidence="2">
    <location>
        <begin position="17"/>
        <end position="478"/>
    </location>
</feature>
<evidence type="ECO:0000313" key="4">
    <source>
        <dbReference type="Proteomes" id="UP000799440"/>
    </source>
</evidence>
<keyword evidence="4" id="KW-1185">Reference proteome</keyword>